<dbReference type="EMBL" id="LAQT01000008">
    <property type="protein sequence ID" value="KPC53029.1"/>
    <property type="molecule type" value="Genomic_DNA"/>
</dbReference>
<evidence type="ECO:0000313" key="2">
    <source>
        <dbReference type="Proteomes" id="UP000037939"/>
    </source>
</evidence>
<dbReference type="RefSeq" id="WP_053937867.1">
    <property type="nucleotide sequence ID" value="NZ_LAQT01000008.1"/>
</dbReference>
<dbReference type="STRING" id="857265.WG78_11080"/>
<proteinExistence type="predicted"/>
<accession>A0A0N0XKQ2</accession>
<dbReference type="Proteomes" id="UP000037939">
    <property type="component" value="Unassembled WGS sequence"/>
</dbReference>
<comment type="caution">
    <text evidence="1">The sequence shown here is derived from an EMBL/GenBank/DDBJ whole genome shotgun (WGS) entry which is preliminary data.</text>
</comment>
<gene>
    <name evidence="1" type="ORF">WG78_11080</name>
</gene>
<dbReference type="AlphaFoldDB" id="A0A0N0XKQ2"/>
<dbReference type="InterPro" id="IPR019289">
    <property type="entry name" value="Phage_tail_E/E"/>
</dbReference>
<sequence>MSAITDFPLVVPVKDFGQTISALAIKRPTGKQIRQHGLPYRVNDAGEVQIHMGVVCAYAAELASVTAGAVDAMDPVDLNKLAWVIAGFFLNSESATPVT</sequence>
<reference evidence="1 2" key="1">
    <citation type="submission" date="2015-07" db="EMBL/GenBank/DDBJ databases">
        <title>Draft genome sequence of the Amantichitinum ursilacus IGB-41, a new chitin-degrading bacterium.</title>
        <authorList>
            <person name="Kirstahler P."/>
            <person name="Guenther M."/>
            <person name="Grumaz C."/>
            <person name="Rupp S."/>
            <person name="Zibek S."/>
            <person name="Sohn K."/>
        </authorList>
    </citation>
    <scope>NUCLEOTIDE SEQUENCE [LARGE SCALE GENOMIC DNA]</scope>
    <source>
        <strain evidence="1 2">IGB-41</strain>
    </source>
</reference>
<evidence type="ECO:0008006" key="3">
    <source>
        <dbReference type="Google" id="ProtNLM"/>
    </source>
</evidence>
<protein>
    <recommendedName>
        <fullName evidence="3">Phage tail protein E</fullName>
    </recommendedName>
</protein>
<name>A0A0N0XKQ2_9NEIS</name>
<dbReference type="OrthoDB" id="8689846at2"/>
<keyword evidence="2" id="KW-1185">Reference proteome</keyword>
<dbReference type="Pfam" id="PF10109">
    <property type="entry name" value="Phage_TAC_7"/>
    <property type="match status" value="1"/>
</dbReference>
<organism evidence="1 2">
    <name type="scientific">Amantichitinum ursilacus</name>
    <dbReference type="NCBI Taxonomy" id="857265"/>
    <lineage>
        <taxon>Bacteria</taxon>
        <taxon>Pseudomonadati</taxon>
        <taxon>Pseudomonadota</taxon>
        <taxon>Betaproteobacteria</taxon>
        <taxon>Neisseriales</taxon>
        <taxon>Chitinibacteraceae</taxon>
        <taxon>Amantichitinum</taxon>
    </lineage>
</organism>
<evidence type="ECO:0000313" key="1">
    <source>
        <dbReference type="EMBL" id="KPC53029.1"/>
    </source>
</evidence>